<organism evidence="2 3">
    <name type="scientific">Pelomonas margarita</name>
    <dbReference type="NCBI Taxonomy" id="3299031"/>
    <lineage>
        <taxon>Bacteria</taxon>
        <taxon>Pseudomonadati</taxon>
        <taxon>Pseudomonadota</taxon>
        <taxon>Betaproteobacteria</taxon>
        <taxon>Burkholderiales</taxon>
        <taxon>Sphaerotilaceae</taxon>
        <taxon>Roseateles</taxon>
    </lineage>
</organism>
<proteinExistence type="predicted"/>
<dbReference type="RefSeq" id="WP_394397434.1">
    <property type="nucleotide sequence ID" value="NZ_JBIGHW010000004.1"/>
</dbReference>
<reference evidence="2 3" key="1">
    <citation type="submission" date="2024-08" db="EMBL/GenBank/DDBJ databases">
        <authorList>
            <person name="Lu H."/>
        </authorList>
    </citation>
    <scope>NUCLEOTIDE SEQUENCE [LARGE SCALE GENOMIC DNA]</scope>
    <source>
        <strain evidence="2 3">LKC17W</strain>
    </source>
</reference>
<sequence>MTEIQSPQPAPLQQPSGALPDDCQAQQADAWSAVCKALHEVAPGWLDPKGTGQDLAVATIRRLAAAVPPAALPEFDALSDALIDQACDAGSVLRVDLMRAWEVIREANEFGSVGLKLPNGEYIYPLDYGIPSLLTRQVWKFHLAAQAAVPSPEGAELSDEQILAVIQQIDPAHAYMPAALKQFARAVIKAARAALAAQPASTHPVDTSSAEWRCPATGRTCTAEDCGRECETRDPAESYEAPATAPNLACPSVQARLAEQWGYVRPAAEGDVAKLIATLRTLGRDDVLNGLVERKVLRGDERESIEAIQSAAMKAAAALEAHQPHVQPKGTVPAGFVLFPAAARSDVLTAAGLLRHGKQCKALADRLGEAVASSWDAGLAAQSPAVGADALPALRKLVEQIDKAEFVDENGHPIKMNAAYLAAKELL</sequence>
<protein>
    <submittedName>
        <fullName evidence="2">Uncharacterized protein</fullName>
    </submittedName>
</protein>
<dbReference type="EMBL" id="JBIGHW010000004">
    <property type="protein sequence ID" value="MFG6441109.1"/>
    <property type="molecule type" value="Genomic_DNA"/>
</dbReference>
<evidence type="ECO:0000313" key="3">
    <source>
        <dbReference type="Proteomes" id="UP001606301"/>
    </source>
</evidence>
<feature type="compositionally biased region" description="Low complexity" evidence="1">
    <location>
        <begin position="1"/>
        <end position="20"/>
    </location>
</feature>
<evidence type="ECO:0000256" key="1">
    <source>
        <dbReference type="SAM" id="MobiDB-lite"/>
    </source>
</evidence>
<dbReference type="Proteomes" id="UP001606301">
    <property type="component" value="Unassembled WGS sequence"/>
</dbReference>
<keyword evidence="3" id="KW-1185">Reference proteome</keyword>
<feature type="region of interest" description="Disordered" evidence="1">
    <location>
        <begin position="1"/>
        <end position="22"/>
    </location>
</feature>
<evidence type="ECO:0000313" key="2">
    <source>
        <dbReference type="EMBL" id="MFG6441109.1"/>
    </source>
</evidence>
<accession>A0ABW7FID7</accession>
<name>A0ABW7FID7_9BURK</name>
<gene>
    <name evidence="2" type="ORF">ACG0Z3_10510</name>
</gene>
<comment type="caution">
    <text evidence="2">The sequence shown here is derived from an EMBL/GenBank/DDBJ whole genome shotgun (WGS) entry which is preliminary data.</text>
</comment>